<reference evidence="5" key="1">
    <citation type="submission" date="2023-03" db="EMBL/GenBank/DDBJ databases">
        <title>Massive genome expansion in bonnet fungi (Mycena s.s.) driven by repeated elements and novel gene families across ecological guilds.</title>
        <authorList>
            <consortium name="Lawrence Berkeley National Laboratory"/>
            <person name="Harder C.B."/>
            <person name="Miyauchi S."/>
            <person name="Viragh M."/>
            <person name="Kuo A."/>
            <person name="Thoen E."/>
            <person name="Andreopoulos B."/>
            <person name="Lu D."/>
            <person name="Skrede I."/>
            <person name="Drula E."/>
            <person name="Henrissat B."/>
            <person name="Morin E."/>
            <person name="Kohler A."/>
            <person name="Barry K."/>
            <person name="LaButti K."/>
            <person name="Morin E."/>
            <person name="Salamov A."/>
            <person name="Lipzen A."/>
            <person name="Mereny Z."/>
            <person name="Hegedus B."/>
            <person name="Baldrian P."/>
            <person name="Stursova M."/>
            <person name="Weitz H."/>
            <person name="Taylor A."/>
            <person name="Grigoriev I.V."/>
            <person name="Nagy L.G."/>
            <person name="Martin F."/>
            <person name="Kauserud H."/>
        </authorList>
    </citation>
    <scope>NUCLEOTIDE SEQUENCE</scope>
    <source>
        <strain evidence="5">CBHHK200</strain>
    </source>
</reference>
<feature type="chain" id="PRO_5042126240" evidence="4">
    <location>
        <begin position="19"/>
        <end position="147"/>
    </location>
</feature>
<sequence>MKFAAFASLLTFALGAHAATVTASVSYDQTYDNAKTSLDVVACSNGPHGLEALGFTNFGSLPNFPFIGGAGAVEGFDSVNCGTCWQLTYTNGSGAKKSINVLAIDHSAAGTFNIALEAMNTLTGNQAERLGRVNVQATQVDKSVCKF</sequence>
<dbReference type="Gene3D" id="2.40.40.10">
    <property type="entry name" value="RlpA-like domain"/>
    <property type="match status" value="1"/>
</dbReference>
<dbReference type="AlphaFoldDB" id="A0AAD6X483"/>
<organism evidence="5 6">
    <name type="scientific">Mycena alexandri</name>
    <dbReference type="NCBI Taxonomy" id="1745969"/>
    <lineage>
        <taxon>Eukaryota</taxon>
        <taxon>Fungi</taxon>
        <taxon>Dikarya</taxon>
        <taxon>Basidiomycota</taxon>
        <taxon>Agaricomycotina</taxon>
        <taxon>Agaricomycetes</taxon>
        <taxon>Agaricomycetidae</taxon>
        <taxon>Agaricales</taxon>
        <taxon>Marasmiineae</taxon>
        <taxon>Mycenaceae</taxon>
        <taxon>Mycena</taxon>
    </lineage>
</organism>
<dbReference type="EMBL" id="JARJCM010000053">
    <property type="protein sequence ID" value="KAJ7034985.1"/>
    <property type="molecule type" value="Genomic_DNA"/>
</dbReference>
<evidence type="ECO:0000313" key="5">
    <source>
        <dbReference type="EMBL" id="KAJ7034985.1"/>
    </source>
</evidence>
<dbReference type="SUPFAM" id="SSF50685">
    <property type="entry name" value="Barwin-like endoglucanases"/>
    <property type="match status" value="1"/>
</dbReference>
<gene>
    <name evidence="5" type="ORF">C8F04DRAFT_1099685</name>
</gene>
<dbReference type="CDD" id="cd22778">
    <property type="entry name" value="DPBB_CEPL-like"/>
    <property type="match status" value="1"/>
</dbReference>
<keyword evidence="4" id="KW-0732">Signal</keyword>
<name>A0AAD6X483_9AGAR</name>
<accession>A0AAD6X483</accession>
<keyword evidence="3" id="KW-0964">Secreted</keyword>
<feature type="signal peptide" evidence="4">
    <location>
        <begin position="1"/>
        <end position="18"/>
    </location>
</feature>
<dbReference type="GO" id="GO:0005576">
    <property type="term" value="C:extracellular region"/>
    <property type="evidence" value="ECO:0007669"/>
    <property type="project" value="UniProtKB-SubCell"/>
</dbReference>
<dbReference type="Pfam" id="PF07249">
    <property type="entry name" value="Cerato-platanin"/>
    <property type="match status" value="1"/>
</dbReference>
<comment type="similarity">
    <text evidence="2">Belongs to the cerato-platanin family.</text>
</comment>
<comment type="subcellular location">
    <subcellularLocation>
        <location evidence="1">Secreted</location>
    </subcellularLocation>
</comment>
<evidence type="ECO:0000256" key="2">
    <source>
        <dbReference type="ARBA" id="ARBA00010421"/>
    </source>
</evidence>
<protein>
    <submittedName>
        <fullName evidence="5">Cerato-platanin</fullName>
    </submittedName>
</protein>
<evidence type="ECO:0000256" key="3">
    <source>
        <dbReference type="ARBA" id="ARBA00022525"/>
    </source>
</evidence>
<evidence type="ECO:0000256" key="4">
    <source>
        <dbReference type="SAM" id="SignalP"/>
    </source>
</evidence>
<comment type="caution">
    <text evidence="5">The sequence shown here is derived from an EMBL/GenBank/DDBJ whole genome shotgun (WGS) entry which is preliminary data.</text>
</comment>
<keyword evidence="6" id="KW-1185">Reference proteome</keyword>
<proteinExistence type="inferred from homology"/>
<dbReference type="InterPro" id="IPR036908">
    <property type="entry name" value="RlpA-like_sf"/>
</dbReference>
<evidence type="ECO:0000313" key="6">
    <source>
        <dbReference type="Proteomes" id="UP001218188"/>
    </source>
</evidence>
<evidence type="ECO:0000256" key="1">
    <source>
        <dbReference type="ARBA" id="ARBA00004613"/>
    </source>
</evidence>
<dbReference type="Proteomes" id="UP001218188">
    <property type="component" value="Unassembled WGS sequence"/>
</dbReference>
<dbReference type="InterPro" id="IPR010829">
    <property type="entry name" value="Cerato-platanin"/>
</dbReference>